<dbReference type="InterPro" id="IPR010982">
    <property type="entry name" value="Lambda_DNA-bd_dom_sf"/>
</dbReference>
<dbReference type="PANTHER" id="PTHR30146:SF109">
    <property type="entry name" value="HTH-TYPE TRANSCRIPTIONAL REGULATOR GALS"/>
    <property type="match status" value="1"/>
</dbReference>
<dbReference type="PROSITE" id="PS50932">
    <property type="entry name" value="HTH_LACI_2"/>
    <property type="match status" value="1"/>
</dbReference>
<feature type="domain" description="HTH lacI-type" evidence="4">
    <location>
        <begin position="12"/>
        <end position="66"/>
    </location>
</feature>
<dbReference type="GO" id="GO:0003700">
    <property type="term" value="F:DNA-binding transcription factor activity"/>
    <property type="evidence" value="ECO:0007669"/>
    <property type="project" value="TreeGrafter"/>
</dbReference>
<dbReference type="EMBL" id="RKHQ01000001">
    <property type="protein sequence ID" value="ROR96940.1"/>
    <property type="molecule type" value="Genomic_DNA"/>
</dbReference>
<dbReference type="Pfam" id="PF13377">
    <property type="entry name" value="Peripla_BP_3"/>
    <property type="match status" value="1"/>
</dbReference>
<gene>
    <name evidence="5" type="ORF">EDD28_1533</name>
</gene>
<dbReference type="PANTHER" id="PTHR30146">
    <property type="entry name" value="LACI-RELATED TRANSCRIPTIONAL REPRESSOR"/>
    <property type="match status" value="1"/>
</dbReference>
<dbReference type="Gene3D" id="3.40.50.2300">
    <property type="match status" value="2"/>
</dbReference>
<evidence type="ECO:0000313" key="5">
    <source>
        <dbReference type="EMBL" id="ROR96940.1"/>
    </source>
</evidence>
<evidence type="ECO:0000256" key="2">
    <source>
        <dbReference type="ARBA" id="ARBA00023125"/>
    </source>
</evidence>
<dbReference type="RefSeq" id="WP_123739051.1">
    <property type="nucleotide sequence ID" value="NZ_RKHQ01000001.1"/>
</dbReference>
<dbReference type="Gene3D" id="1.10.260.40">
    <property type="entry name" value="lambda repressor-like DNA-binding domains"/>
    <property type="match status" value="1"/>
</dbReference>
<dbReference type="SUPFAM" id="SSF53822">
    <property type="entry name" value="Periplasmic binding protein-like I"/>
    <property type="match status" value="1"/>
</dbReference>
<dbReference type="CDD" id="cd01392">
    <property type="entry name" value="HTH_LacI"/>
    <property type="match status" value="1"/>
</dbReference>
<evidence type="ECO:0000259" key="4">
    <source>
        <dbReference type="PROSITE" id="PS50932"/>
    </source>
</evidence>
<keyword evidence="2" id="KW-0238">DNA-binding</keyword>
<dbReference type="CDD" id="cd06267">
    <property type="entry name" value="PBP1_LacI_sugar_binding-like"/>
    <property type="match status" value="1"/>
</dbReference>
<dbReference type="GO" id="GO:0000976">
    <property type="term" value="F:transcription cis-regulatory region binding"/>
    <property type="evidence" value="ECO:0007669"/>
    <property type="project" value="TreeGrafter"/>
</dbReference>
<dbReference type="Pfam" id="PF00356">
    <property type="entry name" value="LacI"/>
    <property type="match status" value="1"/>
</dbReference>
<dbReference type="InterPro" id="IPR046335">
    <property type="entry name" value="LacI/GalR-like_sensor"/>
</dbReference>
<keyword evidence="1" id="KW-0805">Transcription regulation</keyword>
<evidence type="ECO:0000313" key="6">
    <source>
        <dbReference type="Proteomes" id="UP000275356"/>
    </source>
</evidence>
<dbReference type="SUPFAM" id="SSF47413">
    <property type="entry name" value="lambda repressor-like DNA-binding domains"/>
    <property type="match status" value="1"/>
</dbReference>
<dbReference type="PROSITE" id="PS00356">
    <property type="entry name" value="HTH_LACI_1"/>
    <property type="match status" value="1"/>
</dbReference>
<sequence length="342" mass="37269">MTTKPERADRGVTLADIAREAGVSLATASRAMSGARGVSAATTRKVRAVAERHSYVVSPEASGLSRGSTGRIGVLTRHIARPFYAEALEEIESVLADHGLDTVVYCVRTPEDQHSFFERLPARRKVDGLLVLALPLSPHEKERLDLLDVAVVAASGQTADYPYVSIDDAEAGRQAMDHLLRLGHRRIAMIDAIDPNASEWPIELRSLAYTRSLEAAGIELEEDLFVRVPWGAEGGAEGMERLLSLREPPTAVFIHSDDLAYGALRVLRRAGLEVPRDMSVISIDDAPMSELLDLTTVRQDARLQGRLAAETLLAMLADEPYQRARLTPTRLVPRGSTAAPAR</sequence>
<dbReference type="AlphaFoldDB" id="A0A3N2DAV7"/>
<dbReference type="InterPro" id="IPR028082">
    <property type="entry name" value="Peripla_BP_I"/>
</dbReference>
<dbReference type="Proteomes" id="UP000275356">
    <property type="component" value="Unassembled WGS sequence"/>
</dbReference>
<organism evidence="5 6">
    <name type="scientific">Salana multivorans</name>
    <dbReference type="NCBI Taxonomy" id="120377"/>
    <lineage>
        <taxon>Bacteria</taxon>
        <taxon>Bacillati</taxon>
        <taxon>Actinomycetota</taxon>
        <taxon>Actinomycetes</taxon>
        <taxon>Micrococcales</taxon>
        <taxon>Beutenbergiaceae</taxon>
        <taxon>Salana</taxon>
    </lineage>
</organism>
<proteinExistence type="predicted"/>
<evidence type="ECO:0000256" key="3">
    <source>
        <dbReference type="ARBA" id="ARBA00023163"/>
    </source>
</evidence>
<name>A0A3N2DAV7_9MICO</name>
<accession>A0A3N2DAV7</accession>
<dbReference type="SMART" id="SM00354">
    <property type="entry name" value="HTH_LACI"/>
    <property type="match status" value="1"/>
</dbReference>
<dbReference type="OrthoDB" id="3510266at2"/>
<reference evidence="5 6" key="1">
    <citation type="submission" date="2018-11" db="EMBL/GenBank/DDBJ databases">
        <title>Sequencing the genomes of 1000 actinobacteria strains.</title>
        <authorList>
            <person name="Klenk H.-P."/>
        </authorList>
    </citation>
    <scope>NUCLEOTIDE SEQUENCE [LARGE SCALE GENOMIC DNA]</scope>
    <source>
        <strain evidence="5 6">DSM 13521</strain>
    </source>
</reference>
<evidence type="ECO:0000256" key="1">
    <source>
        <dbReference type="ARBA" id="ARBA00023015"/>
    </source>
</evidence>
<protein>
    <submittedName>
        <fullName evidence="5">LacI family transcriptional regulator</fullName>
    </submittedName>
</protein>
<keyword evidence="3" id="KW-0804">Transcription</keyword>
<comment type="caution">
    <text evidence="5">The sequence shown here is derived from an EMBL/GenBank/DDBJ whole genome shotgun (WGS) entry which is preliminary data.</text>
</comment>
<dbReference type="InterPro" id="IPR000843">
    <property type="entry name" value="HTH_LacI"/>
</dbReference>
<keyword evidence="6" id="KW-1185">Reference proteome</keyword>